<protein>
    <submittedName>
        <fullName evidence="6">Creatinine amidohydrolase</fullName>
    </submittedName>
</protein>
<comment type="similarity">
    <text evidence="5">Belongs to the creatininase superfamily.</text>
</comment>
<sequence length="256" mass="27861">MSRRYEDLAGPDIAERVSAESILLLPIGAVEQHGPHLPLAVDHVIAHETATAVVDRVGDELDIWQLPTISISKSNEHAWSPGTLWFSAETMLAMLRDLGRSIATTGCERLVLLNGHGGNTTILATALRELRLEFGLKTFLVHPSVPPAYGGESTEDELGMGIHGGLHETSIYMHLRPEHVDLSKAERKVPEGLDSNEFVKFGGAVMFGWLSNDFDPDGYIGDPTGASAELGARLFEANVAHLARQMAEIKTFDFGR</sequence>
<proteinExistence type="inferred from homology"/>
<dbReference type="EMBL" id="SOAU01000001">
    <property type="protein sequence ID" value="TDT16494.1"/>
    <property type="molecule type" value="Genomic_DNA"/>
</dbReference>
<reference evidence="6 7" key="1">
    <citation type="submission" date="2019-03" db="EMBL/GenBank/DDBJ databases">
        <title>Sequencing the genomes of 1000 actinobacteria strains.</title>
        <authorList>
            <person name="Klenk H.-P."/>
        </authorList>
    </citation>
    <scope>NUCLEOTIDE SEQUENCE [LARGE SCALE GENOMIC DNA]</scope>
    <source>
        <strain evidence="6 7">DSM 18936</strain>
    </source>
</reference>
<dbReference type="PANTHER" id="PTHR35005">
    <property type="entry name" value="3-DEHYDRO-SCYLLO-INOSOSE HYDROLASE"/>
    <property type="match status" value="1"/>
</dbReference>
<dbReference type="GO" id="GO:0009231">
    <property type="term" value="P:riboflavin biosynthetic process"/>
    <property type="evidence" value="ECO:0007669"/>
    <property type="project" value="TreeGrafter"/>
</dbReference>
<evidence type="ECO:0000256" key="5">
    <source>
        <dbReference type="ARBA" id="ARBA00024029"/>
    </source>
</evidence>
<keyword evidence="4" id="KW-0862">Zinc</keyword>
<dbReference type="Gene3D" id="3.40.50.10310">
    <property type="entry name" value="Creatininase"/>
    <property type="match status" value="1"/>
</dbReference>
<organism evidence="6 7">
    <name type="scientific">Ilumatobacter fluminis</name>
    <dbReference type="NCBI Taxonomy" id="467091"/>
    <lineage>
        <taxon>Bacteria</taxon>
        <taxon>Bacillati</taxon>
        <taxon>Actinomycetota</taxon>
        <taxon>Acidimicrobiia</taxon>
        <taxon>Acidimicrobiales</taxon>
        <taxon>Ilumatobacteraceae</taxon>
        <taxon>Ilumatobacter</taxon>
    </lineage>
</organism>
<dbReference type="InterPro" id="IPR003785">
    <property type="entry name" value="Creatininase/forma_Hydrolase"/>
</dbReference>
<keyword evidence="3 6" id="KW-0378">Hydrolase</keyword>
<comment type="cofactor">
    <cofactor evidence="1">
        <name>Zn(2+)</name>
        <dbReference type="ChEBI" id="CHEBI:29105"/>
    </cofactor>
</comment>
<dbReference type="PANTHER" id="PTHR35005:SF1">
    <property type="entry name" value="2-AMINO-5-FORMYLAMINO-6-RIBOSYLAMINOPYRIMIDIN-4(3H)-ONE 5'-MONOPHOSPHATE DEFORMYLASE"/>
    <property type="match status" value="1"/>
</dbReference>
<dbReference type="OrthoDB" id="9801445at2"/>
<dbReference type="RefSeq" id="WP_133868869.1">
    <property type="nucleotide sequence ID" value="NZ_SOAU01000001.1"/>
</dbReference>
<evidence type="ECO:0000313" key="6">
    <source>
        <dbReference type="EMBL" id="TDT16494.1"/>
    </source>
</evidence>
<evidence type="ECO:0000256" key="3">
    <source>
        <dbReference type="ARBA" id="ARBA00022801"/>
    </source>
</evidence>
<keyword evidence="2" id="KW-0479">Metal-binding</keyword>
<evidence type="ECO:0000256" key="2">
    <source>
        <dbReference type="ARBA" id="ARBA00022723"/>
    </source>
</evidence>
<dbReference type="GO" id="GO:0046872">
    <property type="term" value="F:metal ion binding"/>
    <property type="evidence" value="ECO:0007669"/>
    <property type="project" value="UniProtKB-KW"/>
</dbReference>
<dbReference type="Pfam" id="PF02633">
    <property type="entry name" value="Creatininase"/>
    <property type="match status" value="1"/>
</dbReference>
<dbReference type="GO" id="GO:0016811">
    <property type="term" value="F:hydrolase activity, acting on carbon-nitrogen (but not peptide) bonds, in linear amides"/>
    <property type="evidence" value="ECO:0007669"/>
    <property type="project" value="TreeGrafter"/>
</dbReference>
<dbReference type="InterPro" id="IPR024087">
    <property type="entry name" value="Creatininase-like_sf"/>
</dbReference>
<comment type="caution">
    <text evidence="6">The sequence shown here is derived from an EMBL/GenBank/DDBJ whole genome shotgun (WGS) entry which is preliminary data.</text>
</comment>
<evidence type="ECO:0000313" key="7">
    <source>
        <dbReference type="Proteomes" id="UP000294558"/>
    </source>
</evidence>
<dbReference type="SUPFAM" id="SSF102215">
    <property type="entry name" value="Creatininase"/>
    <property type="match status" value="1"/>
</dbReference>
<dbReference type="Proteomes" id="UP000294558">
    <property type="component" value="Unassembled WGS sequence"/>
</dbReference>
<evidence type="ECO:0000256" key="4">
    <source>
        <dbReference type="ARBA" id="ARBA00022833"/>
    </source>
</evidence>
<name>A0A4R7I0A5_9ACTN</name>
<accession>A0A4R7I0A5</accession>
<dbReference type="AlphaFoldDB" id="A0A4R7I0A5"/>
<evidence type="ECO:0000256" key="1">
    <source>
        <dbReference type="ARBA" id="ARBA00001947"/>
    </source>
</evidence>
<keyword evidence="7" id="KW-1185">Reference proteome</keyword>
<gene>
    <name evidence="6" type="ORF">BDK89_2085</name>
</gene>